<feature type="domain" description="Rapamycin-insensitive companion of mTOR" evidence="5">
    <location>
        <begin position="1483"/>
        <end position="1555"/>
    </location>
</feature>
<reference evidence="7" key="1">
    <citation type="submission" date="2016-11" db="UniProtKB">
        <authorList>
            <consortium name="WormBaseParasite"/>
        </authorList>
    </citation>
    <scope>IDENTIFICATION</scope>
</reference>
<dbReference type="GO" id="GO:0043539">
    <property type="term" value="F:protein serine/threonine kinase activator activity"/>
    <property type="evidence" value="ECO:0007669"/>
    <property type="project" value="TreeGrafter"/>
</dbReference>
<dbReference type="Proteomes" id="UP000095280">
    <property type="component" value="Unplaced"/>
</dbReference>
<feature type="region of interest" description="Disordered" evidence="2">
    <location>
        <begin position="1"/>
        <end position="21"/>
    </location>
</feature>
<dbReference type="SMART" id="SM01303">
    <property type="entry name" value="RasGEF_N_2"/>
    <property type="match status" value="1"/>
</dbReference>
<evidence type="ECO:0000259" key="4">
    <source>
        <dbReference type="SMART" id="SM01308"/>
    </source>
</evidence>
<evidence type="ECO:0000313" key="6">
    <source>
        <dbReference type="Proteomes" id="UP000095280"/>
    </source>
</evidence>
<dbReference type="GO" id="GO:0038203">
    <property type="term" value="P:TORC2 signaling"/>
    <property type="evidence" value="ECO:0007669"/>
    <property type="project" value="TreeGrafter"/>
</dbReference>
<dbReference type="InterPro" id="IPR028268">
    <property type="entry name" value="Pianissimo_fam"/>
</dbReference>
<dbReference type="WBParaSite" id="maker-uti_cns_0008671-snap-gene-0.3-mRNA-1">
    <property type="protein sequence ID" value="maker-uti_cns_0008671-snap-gene-0.3-mRNA-1"/>
    <property type="gene ID" value="maker-uti_cns_0008671-snap-gene-0.3"/>
</dbReference>
<proteinExistence type="inferred from homology"/>
<dbReference type="SMART" id="SM01310">
    <property type="entry name" value="RICTOR_V"/>
    <property type="match status" value="1"/>
</dbReference>
<dbReference type="InterPro" id="IPR029453">
    <property type="entry name" value="Rictor_IV"/>
</dbReference>
<dbReference type="Pfam" id="PF14666">
    <property type="entry name" value="RICTOR_M"/>
    <property type="match status" value="1"/>
</dbReference>
<organism evidence="6 7">
    <name type="scientific">Macrostomum lignano</name>
    <dbReference type="NCBI Taxonomy" id="282301"/>
    <lineage>
        <taxon>Eukaryota</taxon>
        <taxon>Metazoa</taxon>
        <taxon>Spiralia</taxon>
        <taxon>Lophotrochozoa</taxon>
        <taxon>Platyhelminthes</taxon>
        <taxon>Rhabditophora</taxon>
        <taxon>Macrostomorpha</taxon>
        <taxon>Macrostomida</taxon>
        <taxon>Macrostomidae</taxon>
        <taxon>Macrostomum</taxon>
    </lineage>
</organism>
<dbReference type="SUPFAM" id="SSF48371">
    <property type="entry name" value="ARM repeat"/>
    <property type="match status" value="1"/>
</dbReference>
<dbReference type="InterPro" id="IPR029452">
    <property type="entry name" value="RICTOR_V"/>
</dbReference>
<dbReference type="PANTHER" id="PTHR13298:SF11">
    <property type="entry name" value="RAPAMYCIN-INSENSITIVE COMPANION OF MTOR"/>
    <property type="match status" value="1"/>
</dbReference>
<dbReference type="Pfam" id="PF14663">
    <property type="entry name" value="RasGEF_N_2"/>
    <property type="match status" value="1"/>
</dbReference>
<feature type="compositionally biased region" description="Polar residues" evidence="2">
    <location>
        <begin position="1813"/>
        <end position="1829"/>
    </location>
</feature>
<feature type="compositionally biased region" description="Basic and acidic residues" evidence="2">
    <location>
        <begin position="12"/>
        <end position="21"/>
    </location>
</feature>
<dbReference type="GO" id="GO:0051897">
    <property type="term" value="P:positive regulation of phosphatidylinositol 3-kinase/protein kinase B signal transduction"/>
    <property type="evidence" value="ECO:0007669"/>
    <property type="project" value="TreeGrafter"/>
</dbReference>
<dbReference type="InterPro" id="IPR029451">
    <property type="entry name" value="RICTOR_M"/>
</dbReference>
<accession>A0A1I8HZ03</accession>
<feature type="region of interest" description="Disordered" evidence="2">
    <location>
        <begin position="102"/>
        <end position="132"/>
    </location>
</feature>
<name>A0A1I8HZ03_9PLAT</name>
<dbReference type="Pfam" id="PF14664">
    <property type="entry name" value="RICTOR_N"/>
    <property type="match status" value="1"/>
</dbReference>
<dbReference type="Pfam" id="PF14668">
    <property type="entry name" value="RICTOR_V"/>
    <property type="match status" value="1"/>
</dbReference>
<dbReference type="InterPro" id="IPR016024">
    <property type="entry name" value="ARM-type_fold"/>
</dbReference>
<evidence type="ECO:0000259" key="3">
    <source>
        <dbReference type="SMART" id="SM01307"/>
    </source>
</evidence>
<evidence type="ECO:0000256" key="1">
    <source>
        <dbReference type="ARBA" id="ARBA00008878"/>
    </source>
</evidence>
<dbReference type="GO" id="GO:0031932">
    <property type="term" value="C:TORC2 complex"/>
    <property type="evidence" value="ECO:0007669"/>
    <property type="project" value="InterPro"/>
</dbReference>
<feature type="region of interest" description="Disordered" evidence="2">
    <location>
        <begin position="1812"/>
        <end position="1838"/>
    </location>
</feature>
<evidence type="ECO:0000259" key="5">
    <source>
        <dbReference type="SMART" id="SM01310"/>
    </source>
</evidence>
<keyword evidence="6" id="KW-1185">Reference proteome</keyword>
<feature type="region of interest" description="Disordered" evidence="2">
    <location>
        <begin position="473"/>
        <end position="492"/>
    </location>
</feature>
<feature type="domain" description="Rapamycin-insensitive companion of mTOR N-terminal" evidence="4">
    <location>
        <begin position="629"/>
        <end position="996"/>
    </location>
</feature>
<evidence type="ECO:0000256" key="2">
    <source>
        <dbReference type="SAM" id="MobiDB-lite"/>
    </source>
</evidence>
<dbReference type="SMART" id="SM01307">
    <property type="entry name" value="RICTOR_M"/>
    <property type="match status" value="1"/>
</dbReference>
<feature type="compositionally biased region" description="Basic and acidic residues" evidence="2">
    <location>
        <begin position="474"/>
        <end position="492"/>
    </location>
</feature>
<dbReference type="PANTHER" id="PTHR13298">
    <property type="entry name" value="CYTOSOLIC REGULATOR PIANISSIMO"/>
    <property type="match status" value="1"/>
</dbReference>
<protein>
    <submittedName>
        <fullName evidence="7">Reverse transcriptase domain-containing protein</fullName>
    </submittedName>
</protein>
<evidence type="ECO:0000313" key="7">
    <source>
        <dbReference type="WBParaSite" id="maker-uti_cns_0008671-snap-gene-0.3-mRNA-1"/>
    </source>
</evidence>
<dbReference type="SMART" id="SM01308">
    <property type="entry name" value="RICTOR_N"/>
    <property type="match status" value="1"/>
</dbReference>
<feature type="domain" description="Rapamycin-insensitive companion of mTOR middle" evidence="3">
    <location>
        <begin position="1108"/>
        <end position="1299"/>
    </location>
</feature>
<dbReference type="InterPro" id="IPR028267">
    <property type="entry name" value="Pianissimo_N"/>
</dbReference>
<comment type="similarity">
    <text evidence="1">Belongs to the RICTOR family.</text>
</comment>
<sequence length="2002" mass="216348">FSCPGGKWPSKMRGEGGDDAKAGSAVKPLLLGARLCVLNLLELRAAASALIELHQFYTSVPVSTVSHADDSTDNLIVMMKSKEKKRQWKDFWKRKRRQRDDEKKLHAVLSAPRRGGGGKWDGKNALIPNSYQAGQQSGSTQVELNSSTKNVADTLATILKRCRKALGPDEVPVEALRLRCVASQVTGVLNCVLASAPAPTEWTVAHIVPIPKKVGTTRKEDHRGISLMSCDAKLFIRLLLDRLQSVLAGPVPAVRAERIPAATQSSHSIIEEARIRQSTLIIVFVDFRKAVDSVLRAALPFVPRAYRVPQQLIDAVMSLYRDTRAPVVTADGLFDLFDTSSGVLLSDTLAPFLFVLLLDWVLRTEFPSRSADDGFLLRRGIGHRHGEKRLSVLGYADKLALLSSSAPRARSTGWSRWHRASVWLSPCTLKTKVLTVPADITVDLTCPGADRQTTTLARCQRFPYLGGLVPHRKTSGDAENLPRRPSPEALPDHQRARLWQAVVETLLLYNAETWTLTATLEQQLDSVHSGLLRAAFRADAREVYIYDRAKLQRPSIILRRRRLQLAGHVMRAESYCLQPVQDVVLLTLQGPFRRGQAQTRRYVDCLRRDAGAPDTANGADFPASTVRKVHVCNALVRMTKRIKANVSSDDLFCSLLPAFFQDCREVRAAGLRCIRKFLTDQSAVNSFYKFHFDLCVAKCLDLGCLDEEASLAPLFQSERFQAVKMIRQLTTSGGGRVPASLVQPLLSICRYADREERRDQLMKTALYLLAELGALNPSQLAGSGALKTVLQAVLDTSLPPRCTEALVGVLAHLLNRPDTRRYLRPLPESLHCLLSPLTNPTSCRGGDGRQAVLCLFRTWPGLLSLSPRSLVAMLFVNSEEARSALVDFFFDLFLVPKPAAGVTEFNEAIRCLDPSDDAWDLTDGFVAAEGSDLLDYRCPTRLNLLDNHLAFLLHLFVQCGLAHGLSSLLADKSSDQLGIRCALLLGELTHRSRLLPAALRSISAALSAPALLRNQRALHWLAAVQRAREKPPPPKNVLLAALVSQTKPVNTSLLASASAAALASACASLAACPDDPDDWAWPEMLGLVRCCLQVDVSTDGGSGAGSTISLAAPVAAASPTALSDWLAAARRLCAFYSPPTTGATAASFVTMPLSWRHAADAYLTGIELIQLMAKLPDSNELHKCVISLVANLSAYVRNRLMSAPSLLVNTCARYAPGLIGALTASERGEEALEACNAKQLLLDLVSDQAHSYFPKLVLASIDYTRNGGFGRLLLSKALSSGDEDCRLYATRFTTVLLRADMPFFANWGIELLVKQLYDTDPTVCQTALAVLEEACELEVNKNILVRLRPAAVHLGDQGAVFIAKLCGFSLGFRVLQESNWFQQHFDLWCDRLCNSYPMLVEQTLTEALTGYEIPPPGQDFVRASSRPKSAPRRVLLPTHLFGQLALHKEGFDFLRNQSCVRKSIDLVYQLLQPGQRFDTEAEIIAAKAAVWSLGHIGSTSWGLPLLEQERVAPALAMLAEQCPVLSVRGACFWSLCLVAATERGCDLLADLGWEALRSNRSQLYPVVLPRPDQLLLPASVSPPTTESVADSWRLSQDSVIANGSRTSSVGTADGILGRPHSLSAASGGQYHLHVSSVKQQHQTRIHQSSDLVRKTRSISASECDGVSIKIVSSGEHSDGLSADAPSAVVVAAAAAAVTAGSTAANQQLALPSSVSTWTGGTVRALQQQRVALTLAANSPSLSALDSAAVGSSTLSLTGGLRGCGGHKSAAALTKRCGATAGVLYQCLALPIDPIRVTLCDCGCDNELPAAATSEASDQSLSTPTNNNTNGDAAGVASASAASDGTSGYASRSDSKPHLNDTYGCNGRSGSVADVDSTNGSSGSGLELHTEESCIACSLLAYRGLPVPPAMELLADSAASVAWIRRETVRLVGQLACHVNQSRNESALIQLKARRPAAFSQDLCLYSEVALVLAKHPYSRRSRAFVQDLFADSAFDIVSLLIG</sequence>